<dbReference type="PANTHER" id="PTHR33400:SF9">
    <property type="entry name" value="C3H1-TYPE DOMAIN-CONTAINING PROTEIN"/>
    <property type="match status" value="1"/>
</dbReference>
<evidence type="ECO:0000256" key="3">
    <source>
        <dbReference type="ARBA" id="ARBA00022833"/>
    </source>
</evidence>
<keyword evidence="1 5" id="KW-0479">Metal-binding</keyword>
<dbReference type="Proteomes" id="UP001189624">
    <property type="component" value="Chromosome 2"/>
</dbReference>
<keyword evidence="8" id="KW-1185">Reference proteome</keyword>
<feature type="domain" description="C3H1-type" evidence="6">
    <location>
        <begin position="371"/>
        <end position="399"/>
    </location>
</feature>
<keyword evidence="4" id="KW-0238">DNA-binding</keyword>
<evidence type="ECO:0000256" key="5">
    <source>
        <dbReference type="PROSITE-ProRule" id="PRU00723"/>
    </source>
</evidence>
<protein>
    <recommendedName>
        <fullName evidence="6">C3H1-type domain-containing protein</fullName>
    </recommendedName>
</protein>
<dbReference type="InterPro" id="IPR036855">
    <property type="entry name" value="Znf_CCCH_sf"/>
</dbReference>
<feature type="zinc finger region" description="C3H1-type" evidence="5">
    <location>
        <begin position="371"/>
        <end position="399"/>
    </location>
</feature>
<evidence type="ECO:0000256" key="1">
    <source>
        <dbReference type="ARBA" id="ARBA00022723"/>
    </source>
</evidence>
<dbReference type="GO" id="GO:0008270">
    <property type="term" value="F:zinc ion binding"/>
    <property type="evidence" value="ECO:0007669"/>
    <property type="project" value="UniProtKB-KW"/>
</dbReference>
<dbReference type="GO" id="GO:0003677">
    <property type="term" value="F:DNA binding"/>
    <property type="evidence" value="ECO:0007669"/>
    <property type="project" value="UniProtKB-KW"/>
</dbReference>
<evidence type="ECO:0000313" key="7">
    <source>
        <dbReference type="EMBL" id="CAJ1930372.1"/>
    </source>
</evidence>
<dbReference type="AlphaFoldDB" id="A0AA86SI70"/>
<proteinExistence type="predicted"/>
<reference evidence="7" key="1">
    <citation type="submission" date="2023-10" db="EMBL/GenBank/DDBJ databases">
        <authorList>
            <person name="Domelevo Entfellner J.-B."/>
        </authorList>
    </citation>
    <scope>NUCLEOTIDE SEQUENCE</scope>
</reference>
<dbReference type="PANTHER" id="PTHR33400">
    <property type="entry name" value="ZINC FINGER CCCH DOMAIN-CONTAINING PROTEIN 6-RELATED"/>
    <property type="match status" value="1"/>
</dbReference>
<evidence type="ECO:0000256" key="4">
    <source>
        <dbReference type="ARBA" id="ARBA00023125"/>
    </source>
</evidence>
<dbReference type="Gramene" id="rna-AYBTSS11_LOCUS4733">
    <property type="protein sequence ID" value="CAJ1930372.1"/>
    <property type="gene ID" value="gene-AYBTSS11_LOCUS4733"/>
</dbReference>
<name>A0AA86SI70_9FABA</name>
<keyword evidence="3 5" id="KW-0862">Zinc</keyword>
<evidence type="ECO:0000256" key="2">
    <source>
        <dbReference type="ARBA" id="ARBA00022771"/>
    </source>
</evidence>
<dbReference type="PROSITE" id="PS50103">
    <property type="entry name" value="ZF_C3H1"/>
    <property type="match status" value="1"/>
</dbReference>
<evidence type="ECO:0000313" key="8">
    <source>
        <dbReference type="Proteomes" id="UP001189624"/>
    </source>
</evidence>
<sequence>MQRARKLKRVSWAPASHLCQDKHAFFWIGEQMSVNHLLSLDCLDLTDYDALVKFFLSEDCPSKIGNKSQEKSKALSTWPLTTNEYGDSSRGFEGNHFQNQYSEFSEISQIKWECPPSFALSHCWCVAAGEESMEKYDQMLREMRVSEAYYPCTTAIPPGPFVSFNVENECYDDSLTPVIPQIHIQEYESVTDIKSDVCVRKHRDSPSNLETQAASSEANLVAASAAAVVAAISESNEKVTEIDMDFLLTIANDPIVIGKLIEEYSTVTTTGISTPLRTVSARQSTLTMSEIQSIPSLATTLDKPATPPVPLSGPVSALARSPTPHVHMPVKNQCKKLVRKHGGNSKQDMQNHNNFQDLKRPRVINPEEVKMKIEKPCKYYKTSRGCRNGSRCRYQHDMLVWRM</sequence>
<evidence type="ECO:0000259" key="6">
    <source>
        <dbReference type="PROSITE" id="PS50103"/>
    </source>
</evidence>
<organism evidence="7 8">
    <name type="scientific">Sphenostylis stenocarpa</name>
    <dbReference type="NCBI Taxonomy" id="92480"/>
    <lineage>
        <taxon>Eukaryota</taxon>
        <taxon>Viridiplantae</taxon>
        <taxon>Streptophyta</taxon>
        <taxon>Embryophyta</taxon>
        <taxon>Tracheophyta</taxon>
        <taxon>Spermatophyta</taxon>
        <taxon>Magnoliopsida</taxon>
        <taxon>eudicotyledons</taxon>
        <taxon>Gunneridae</taxon>
        <taxon>Pentapetalae</taxon>
        <taxon>rosids</taxon>
        <taxon>fabids</taxon>
        <taxon>Fabales</taxon>
        <taxon>Fabaceae</taxon>
        <taxon>Papilionoideae</taxon>
        <taxon>50 kb inversion clade</taxon>
        <taxon>NPAAA clade</taxon>
        <taxon>indigoferoid/millettioid clade</taxon>
        <taxon>Phaseoleae</taxon>
        <taxon>Sphenostylis</taxon>
    </lineage>
</organism>
<dbReference type="SUPFAM" id="SSF90229">
    <property type="entry name" value="CCCH zinc finger"/>
    <property type="match status" value="1"/>
</dbReference>
<gene>
    <name evidence="7" type="ORF">AYBTSS11_LOCUS4733</name>
</gene>
<dbReference type="InterPro" id="IPR000571">
    <property type="entry name" value="Znf_CCCH"/>
</dbReference>
<keyword evidence="2 5" id="KW-0863">Zinc-finger</keyword>
<accession>A0AA86SI70</accession>
<dbReference type="EMBL" id="OY731399">
    <property type="protein sequence ID" value="CAJ1930372.1"/>
    <property type="molecule type" value="Genomic_DNA"/>
</dbReference>